<dbReference type="Proteomes" id="UP000276437">
    <property type="component" value="Chromosome"/>
</dbReference>
<gene>
    <name evidence="1" type="ORF">MAMMFC1_01150</name>
</gene>
<dbReference type="RefSeq" id="WP_158618661.1">
    <property type="nucleotide sequence ID" value="NZ_AP018449.1"/>
</dbReference>
<dbReference type="Pfam" id="PF16264">
    <property type="entry name" value="SatD"/>
    <property type="match status" value="1"/>
</dbReference>
<keyword evidence="2" id="KW-1185">Reference proteome</keyword>
<dbReference type="InterPro" id="IPR032580">
    <property type="entry name" value="SatD"/>
</dbReference>
<proteinExistence type="predicted"/>
<evidence type="ECO:0000313" key="1">
    <source>
        <dbReference type="EMBL" id="BBB90499.1"/>
    </source>
</evidence>
<dbReference type="EMBL" id="AP018449">
    <property type="protein sequence ID" value="BBB90499.1"/>
    <property type="molecule type" value="Genomic_DNA"/>
</dbReference>
<organism evidence="1 2">
    <name type="scientific">Methylomusa anaerophila</name>
    <dbReference type="NCBI Taxonomy" id="1930071"/>
    <lineage>
        <taxon>Bacteria</taxon>
        <taxon>Bacillati</taxon>
        <taxon>Bacillota</taxon>
        <taxon>Negativicutes</taxon>
        <taxon>Selenomonadales</taxon>
        <taxon>Sporomusaceae</taxon>
        <taxon>Methylomusa</taxon>
    </lineage>
</organism>
<dbReference type="AlphaFoldDB" id="A0A348AHF1"/>
<sequence length="208" mass="23269">MIYSAIIGDIADSRKYAERKAIQEQFRHMIDKGNQIFADDIAANFALTLGDEFEVLLSNVSVSLKIVEFARKQMRPYELVVGIGIGEISTDIHPSFVSLADGPAFHRAREAVKQAKKSRSGTLLKADYAGTGLINSLAFFIESCEKKMTDNQFRVVALMEEFNNQKKVAEKLNVTQSTVSKALAAASYYEILMARTEIEKYLKNEFPV</sequence>
<name>A0A348AHF1_9FIRM</name>
<evidence type="ECO:0008006" key="3">
    <source>
        <dbReference type="Google" id="ProtNLM"/>
    </source>
</evidence>
<evidence type="ECO:0000313" key="2">
    <source>
        <dbReference type="Proteomes" id="UP000276437"/>
    </source>
</evidence>
<accession>A0A348AHF1</accession>
<dbReference type="OrthoDB" id="3197351at2"/>
<dbReference type="KEGG" id="mana:MAMMFC1_01150"/>
<reference evidence="1 2" key="1">
    <citation type="journal article" date="2018" name="Int. J. Syst. Evol. Microbiol.">
        <title>Methylomusa anaerophila gen. nov., sp. nov., an anaerobic methanol-utilizing bacterium isolated from a microbial fuel cell.</title>
        <authorList>
            <person name="Amano N."/>
            <person name="Yamamuro A."/>
            <person name="Miyahara M."/>
            <person name="Kouzuma A."/>
            <person name="Abe T."/>
            <person name="Watanabe K."/>
        </authorList>
    </citation>
    <scope>NUCLEOTIDE SEQUENCE [LARGE SCALE GENOMIC DNA]</scope>
    <source>
        <strain evidence="1 2">MMFC1</strain>
    </source>
</reference>
<protein>
    <recommendedName>
        <fullName evidence="3">SatD family (SatD)</fullName>
    </recommendedName>
</protein>